<dbReference type="Proteomes" id="UP000609531">
    <property type="component" value="Unassembled WGS sequence"/>
</dbReference>
<accession>A0A934MN06</accession>
<name>A0A934MN06_9HYPH</name>
<dbReference type="SUPFAM" id="SSF50199">
    <property type="entry name" value="Staphylococcal nuclease"/>
    <property type="match status" value="1"/>
</dbReference>
<protein>
    <submittedName>
        <fullName evidence="2">Thermonuclease family protein</fullName>
    </submittedName>
</protein>
<proteinExistence type="predicted"/>
<dbReference type="RefSeq" id="WP_198883654.1">
    <property type="nucleotide sequence ID" value="NZ_JAEKJA010000020.1"/>
</dbReference>
<dbReference type="Gene3D" id="2.40.50.90">
    <property type="match status" value="1"/>
</dbReference>
<evidence type="ECO:0000313" key="3">
    <source>
        <dbReference type="Proteomes" id="UP000609531"/>
    </source>
</evidence>
<gene>
    <name evidence="2" type="ORF">JCR33_18730</name>
</gene>
<dbReference type="AlphaFoldDB" id="A0A934MN06"/>
<evidence type="ECO:0000313" key="2">
    <source>
        <dbReference type="EMBL" id="MBJ3777749.1"/>
    </source>
</evidence>
<dbReference type="InterPro" id="IPR035437">
    <property type="entry name" value="SNase_OB-fold_sf"/>
</dbReference>
<comment type="caution">
    <text evidence="2">The sequence shown here is derived from an EMBL/GenBank/DDBJ whole genome shotgun (WGS) entry which is preliminary data.</text>
</comment>
<feature type="domain" description="TNase-like" evidence="1">
    <location>
        <begin position="6"/>
        <end position="110"/>
    </location>
</feature>
<reference evidence="2" key="1">
    <citation type="submission" date="2020-12" db="EMBL/GenBank/DDBJ databases">
        <title>Bacterial taxonomy.</title>
        <authorList>
            <person name="Pan X."/>
        </authorList>
    </citation>
    <scope>NUCLEOTIDE SEQUENCE</scope>
    <source>
        <strain evidence="2">B2012</strain>
    </source>
</reference>
<dbReference type="SMART" id="SM00318">
    <property type="entry name" value="SNc"/>
    <property type="match status" value="1"/>
</dbReference>
<dbReference type="InterPro" id="IPR016071">
    <property type="entry name" value="Staphylococal_nuclease_OB-fold"/>
</dbReference>
<sequence length="214" mass="23073">MRIATARLPVVTLDDGRAVRLADVRVVEGAEPPVGLDGREALLRPLPELDRYGRTVGDIVLKDTTASLSASLVARGLAFVDPVAMSEQCLSVLFAAERRAEAESRGLWAQAGTVVPAGTPNLVDQAGRYVIVDGTVESVGETKRTIYLNFGGDYRTDFTALVRRNDARGWGDGLTALKGARVRIRGVLEAWNGGLIRIEHPAQIERAEAFAPLR</sequence>
<evidence type="ECO:0000259" key="1">
    <source>
        <dbReference type="SMART" id="SM00318"/>
    </source>
</evidence>
<organism evidence="2 3">
    <name type="scientific">Acuticoccus mangrovi</name>
    <dbReference type="NCBI Taxonomy" id="2796142"/>
    <lineage>
        <taxon>Bacteria</taxon>
        <taxon>Pseudomonadati</taxon>
        <taxon>Pseudomonadota</taxon>
        <taxon>Alphaproteobacteria</taxon>
        <taxon>Hyphomicrobiales</taxon>
        <taxon>Amorphaceae</taxon>
        <taxon>Acuticoccus</taxon>
    </lineage>
</organism>
<dbReference type="Pfam" id="PF00565">
    <property type="entry name" value="SNase"/>
    <property type="match status" value="1"/>
</dbReference>
<dbReference type="EMBL" id="JAEKJA010000020">
    <property type="protein sequence ID" value="MBJ3777749.1"/>
    <property type="molecule type" value="Genomic_DNA"/>
</dbReference>
<keyword evidence="3" id="KW-1185">Reference proteome</keyword>